<dbReference type="InterPro" id="IPR002729">
    <property type="entry name" value="CRISPR-assoc_Cas1"/>
</dbReference>
<evidence type="ECO:0000256" key="7">
    <source>
        <dbReference type="ARBA" id="ARBA00023004"/>
    </source>
</evidence>
<protein>
    <recommendedName>
        <fullName evidence="14">CRISPR-associated endonuclease Cas1</fullName>
        <ecNumber evidence="14">3.1.-.-</ecNumber>
    </recommendedName>
</protein>
<keyword evidence="7" id="KW-0408">Iron</keyword>
<dbReference type="InterPro" id="IPR013343">
    <property type="entry name" value="CRISPR-assoc_prot_Cas4"/>
</dbReference>
<keyword evidence="17" id="KW-1185">Reference proteome</keyword>
<keyword evidence="5 16" id="KW-0269">Exonuclease</keyword>
<feature type="binding site" evidence="14">
    <location>
        <position position="471"/>
    </location>
    <ligand>
        <name>Mn(2+)</name>
        <dbReference type="ChEBI" id="CHEBI:29035"/>
    </ligand>
</feature>
<comment type="caution">
    <text evidence="16">The sequence shown here is derived from an EMBL/GenBank/DDBJ whole genome shotgun (WGS) entry which is preliminary data.</text>
</comment>
<dbReference type="GO" id="GO:0043571">
    <property type="term" value="P:maintenance of CRISPR repeat elements"/>
    <property type="evidence" value="ECO:0007669"/>
    <property type="project" value="UniProtKB-UniRule"/>
</dbReference>
<evidence type="ECO:0000256" key="6">
    <source>
        <dbReference type="ARBA" id="ARBA00022842"/>
    </source>
</evidence>
<keyword evidence="10 14" id="KW-0238">DNA-binding</keyword>
<dbReference type="Proteomes" id="UP000271624">
    <property type="component" value="Unassembled WGS sequence"/>
</dbReference>
<feature type="domain" description="DUF83" evidence="15">
    <location>
        <begin position="45"/>
        <end position="221"/>
    </location>
</feature>
<evidence type="ECO:0000256" key="4">
    <source>
        <dbReference type="ARBA" id="ARBA00022801"/>
    </source>
</evidence>
<keyword evidence="9 14" id="KW-0051">Antiviral defense</keyword>
<dbReference type="InterPro" id="IPR042206">
    <property type="entry name" value="CRISPR-assoc_Cas1_C"/>
</dbReference>
<dbReference type="CDD" id="cd09634">
    <property type="entry name" value="Cas1_I-II-III"/>
    <property type="match status" value="1"/>
</dbReference>
<keyword evidence="6 14" id="KW-0460">Magnesium</keyword>
<dbReference type="Gene3D" id="3.90.320.10">
    <property type="match status" value="1"/>
</dbReference>
<dbReference type="InterPro" id="IPR022765">
    <property type="entry name" value="Dna2/Cas4_DUF83"/>
</dbReference>
<dbReference type="NCBIfam" id="TIGR00372">
    <property type="entry name" value="cas4"/>
    <property type="match status" value="1"/>
</dbReference>
<dbReference type="Gene3D" id="1.20.120.920">
    <property type="entry name" value="CRISPR-associated endonuclease Cas1, C-terminal domain"/>
    <property type="match status" value="1"/>
</dbReference>
<evidence type="ECO:0000313" key="16">
    <source>
        <dbReference type="EMBL" id="RUT10186.1"/>
    </source>
</evidence>
<feature type="binding site" evidence="14">
    <location>
        <position position="402"/>
    </location>
    <ligand>
        <name>Mn(2+)</name>
        <dbReference type="ChEBI" id="CHEBI:29035"/>
    </ligand>
</feature>
<reference evidence="16" key="2">
    <citation type="journal article" date="2019" name="Genome Biol. Evol.">
        <title>Day and night: Metabolic profiles and evolutionary relationships of six axenic non-marine cyanobacteria.</title>
        <authorList>
            <person name="Will S.E."/>
            <person name="Henke P."/>
            <person name="Boedeker C."/>
            <person name="Huang S."/>
            <person name="Brinkmann H."/>
            <person name="Rohde M."/>
            <person name="Jarek M."/>
            <person name="Friedl T."/>
            <person name="Seufert S."/>
            <person name="Schumacher M."/>
            <person name="Overmann J."/>
            <person name="Neumann-Schaal M."/>
            <person name="Petersen J."/>
        </authorList>
    </citation>
    <scope>NUCLEOTIDE SEQUENCE [LARGE SCALE GENOMIC DNA]</scope>
    <source>
        <strain evidence="16">PCC 7102</strain>
    </source>
</reference>
<dbReference type="PANTHER" id="PTHR34353:SF2">
    <property type="entry name" value="CRISPR-ASSOCIATED ENDONUCLEASE CAS1 1"/>
    <property type="match status" value="1"/>
</dbReference>
<evidence type="ECO:0000256" key="3">
    <source>
        <dbReference type="ARBA" id="ARBA00022759"/>
    </source>
</evidence>
<dbReference type="HAMAP" id="MF_01470">
    <property type="entry name" value="Cas1"/>
    <property type="match status" value="1"/>
</dbReference>
<comment type="subunit">
    <text evidence="13 14">Homodimer, forms a heterotetramer with a Cas2 homodimer.</text>
</comment>
<evidence type="ECO:0000256" key="12">
    <source>
        <dbReference type="ARBA" id="ARBA00033996"/>
    </source>
</evidence>
<dbReference type="GO" id="GO:0003677">
    <property type="term" value="F:DNA binding"/>
    <property type="evidence" value="ECO:0007669"/>
    <property type="project" value="UniProtKB-KW"/>
</dbReference>
<dbReference type="InterPro" id="IPR023844">
    <property type="entry name" value="CRISPR-assoc_Cas1_MYXAN"/>
</dbReference>
<dbReference type="GO" id="GO:0046872">
    <property type="term" value="F:metal ion binding"/>
    <property type="evidence" value="ECO:0007669"/>
    <property type="project" value="UniProtKB-UniRule"/>
</dbReference>
<dbReference type="AlphaFoldDB" id="A0A3S1J9N3"/>
<keyword evidence="4 14" id="KW-0378">Hydrolase</keyword>
<name>A0A3S1J9N3_9CYAN</name>
<feature type="binding site" evidence="14">
    <location>
        <position position="486"/>
    </location>
    <ligand>
        <name>Mn(2+)</name>
        <dbReference type="ChEBI" id="CHEBI:29035"/>
    </ligand>
</feature>
<dbReference type="NCBIfam" id="TIGR00287">
    <property type="entry name" value="cas1"/>
    <property type="match status" value="1"/>
</dbReference>
<keyword evidence="1 14" id="KW-0540">Nuclease</keyword>
<evidence type="ECO:0000259" key="15">
    <source>
        <dbReference type="Pfam" id="PF01930"/>
    </source>
</evidence>
<comment type="similarity">
    <text evidence="14">Belongs to the CRISPR-associated endonuclease Cas1 family.</text>
</comment>
<reference evidence="16" key="1">
    <citation type="submission" date="2018-12" db="EMBL/GenBank/DDBJ databases">
        <authorList>
            <person name="Will S."/>
            <person name="Neumann-Schaal M."/>
            <person name="Henke P."/>
        </authorList>
    </citation>
    <scope>NUCLEOTIDE SEQUENCE</scope>
    <source>
        <strain evidence="16">PCC 7102</strain>
    </source>
</reference>
<comment type="catalytic activity">
    <reaction evidence="12">
        <text>exonucleolytic cleavage in the 5'- to 3'-direction to yield nucleoside 3'-phosphates.</text>
        <dbReference type="EC" id="3.1.12.1"/>
    </reaction>
</comment>
<dbReference type="EC" id="3.1.-.-" evidence="14"/>
<dbReference type="Pfam" id="PF01930">
    <property type="entry name" value="Cas_Cas4"/>
    <property type="match status" value="1"/>
</dbReference>
<keyword evidence="2 14" id="KW-0479">Metal-binding</keyword>
<evidence type="ECO:0000256" key="13">
    <source>
        <dbReference type="ARBA" id="ARBA00038592"/>
    </source>
</evidence>
<gene>
    <name evidence="16" type="primary">cas4-cas1</name>
    <name evidence="14" type="synonym">cas1</name>
    <name evidence="16" type="ORF">DSM106972_006810</name>
</gene>
<evidence type="ECO:0000256" key="5">
    <source>
        <dbReference type="ARBA" id="ARBA00022839"/>
    </source>
</evidence>
<proteinExistence type="inferred from homology"/>
<evidence type="ECO:0000256" key="9">
    <source>
        <dbReference type="ARBA" id="ARBA00023118"/>
    </source>
</evidence>
<dbReference type="InterPro" id="IPR042211">
    <property type="entry name" value="CRISPR-assoc_Cas1_N"/>
</dbReference>
<dbReference type="GO" id="GO:0004520">
    <property type="term" value="F:DNA endonuclease activity"/>
    <property type="evidence" value="ECO:0007669"/>
    <property type="project" value="InterPro"/>
</dbReference>
<sequence>MVAVLTSDVVRRIKFVQLITITLQSFMETVQYLDLNTKLETIRVSSLHALAYCPRLFYLEEVEELYTQDAAVFAGRRLHTELEKKEDEEWEELFLVSEELGLRGRVDALRTRDGETIPYEHKRGRCHRDEKKQPQAWESDKLQILAYACLLESALGLPIKEGRIRYHADNVLVHVPLDDAGRQAVRDAIQQARQLQQSTHRPPVADNERLCARCSLAPVCLPEEARLVHDREWQPIRLFPEDDTRQIIHVLEPGTAVGRTGEQIKIARRGQPEEKIPAQQIGQLVLHSFSQISTQALYFCAEHGIGVHFISGGGRYLGSFDIRQGSIQRRVRQYAALSNSETCLELAKRLVICRGQGQRKFLMRGTRGKAASEILQTAIKQMQVLLKQVPSVKSIASLLGMEGRLAALYFGALPSLILPNVANELQFDGRNRRPPKDRFNTMLGFGYSLLLKDVMNAILTVGLEPALGLYHQPRTQAPPLALDLMEIFRVPLVDMPIVASINRGQWDVKEDFEARGNRVWLSEAGKRKFVDMYERRKQETWKHPVTEYSLTYRRLLELEVRLLEKEWSGEGGLFAQLIVR</sequence>
<dbReference type="Pfam" id="PF01867">
    <property type="entry name" value="Cas_Cas1"/>
    <property type="match status" value="1"/>
</dbReference>
<evidence type="ECO:0000256" key="2">
    <source>
        <dbReference type="ARBA" id="ARBA00022723"/>
    </source>
</evidence>
<evidence type="ECO:0000256" key="10">
    <source>
        <dbReference type="ARBA" id="ARBA00023125"/>
    </source>
</evidence>
<dbReference type="EMBL" id="RSCL01000001">
    <property type="protein sequence ID" value="RUT10186.1"/>
    <property type="molecule type" value="Genomic_DNA"/>
</dbReference>
<accession>A0A3S1J9N3</accession>
<evidence type="ECO:0000256" key="11">
    <source>
        <dbReference type="ARBA" id="ARBA00023211"/>
    </source>
</evidence>
<dbReference type="NCBIfam" id="TIGR03983">
    <property type="entry name" value="cas1_MYXAN"/>
    <property type="match status" value="1"/>
</dbReference>
<organism evidence="16 17">
    <name type="scientific">Dulcicalothrix desertica PCC 7102</name>
    <dbReference type="NCBI Taxonomy" id="232991"/>
    <lineage>
        <taxon>Bacteria</taxon>
        <taxon>Bacillati</taxon>
        <taxon>Cyanobacteriota</taxon>
        <taxon>Cyanophyceae</taxon>
        <taxon>Nostocales</taxon>
        <taxon>Calotrichaceae</taxon>
        <taxon>Dulcicalothrix</taxon>
    </lineage>
</organism>
<dbReference type="GO" id="GO:0004527">
    <property type="term" value="F:exonuclease activity"/>
    <property type="evidence" value="ECO:0007669"/>
    <property type="project" value="UniProtKB-KW"/>
</dbReference>
<evidence type="ECO:0000256" key="8">
    <source>
        <dbReference type="ARBA" id="ARBA00023014"/>
    </source>
</evidence>
<dbReference type="InterPro" id="IPR050646">
    <property type="entry name" value="Cas1"/>
</dbReference>
<dbReference type="GO" id="GO:0051607">
    <property type="term" value="P:defense response to virus"/>
    <property type="evidence" value="ECO:0007669"/>
    <property type="project" value="UniProtKB-UniRule"/>
</dbReference>
<comment type="function">
    <text evidence="14">CRISPR (clustered regularly interspaced short palindromic repeat), is an adaptive immune system that provides protection against mobile genetic elements (viruses, transposable elements and conjugative plasmids). CRISPR clusters contain spacers, sequences complementary to antecedent mobile elements, and target invading nucleic acids. CRISPR clusters are transcribed and processed into CRISPR RNA (crRNA). Acts as a dsDNA endonuclease. Involved in the integration of spacer DNA into the CRISPR cassette.</text>
</comment>
<evidence type="ECO:0000313" key="17">
    <source>
        <dbReference type="Proteomes" id="UP000271624"/>
    </source>
</evidence>
<keyword evidence="11 14" id="KW-0464">Manganese</keyword>
<dbReference type="Gene3D" id="3.100.10.20">
    <property type="entry name" value="CRISPR-associated endonuclease Cas1, N-terminal domain"/>
    <property type="match status" value="1"/>
</dbReference>
<evidence type="ECO:0000256" key="1">
    <source>
        <dbReference type="ARBA" id="ARBA00022722"/>
    </source>
</evidence>
<dbReference type="GO" id="GO:0051536">
    <property type="term" value="F:iron-sulfur cluster binding"/>
    <property type="evidence" value="ECO:0007669"/>
    <property type="project" value="UniProtKB-KW"/>
</dbReference>
<dbReference type="PANTHER" id="PTHR34353">
    <property type="entry name" value="CRISPR-ASSOCIATED ENDONUCLEASE CAS1 1"/>
    <property type="match status" value="1"/>
</dbReference>
<evidence type="ECO:0000256" key="14">
    <source>
        <dbReference type="HAMAP-Rule" id="MF_01470"/>
    </source>
</evidence>
<dbReference type="InterPro" id="IPR011604">
    <property type="entry name" value="PDDEXK-like_dom_sf"/>
</dbReference>
<keyword evidence="3 14" id="KW-0255">Endonuclease</keyword>
<keyword evidence="8" id="KW-0411">Iron-sulfur</keyword>
<comment type="cofactor">
    <cofactor evidence="14">
        <name>Mg(2+)</name>
        <dbReference type="ChEBI" id="CHEBI:18420"/>
    </cofactor>
    <cofactor evidence="14">
        <name>Mn(2+)</name>
        <dbReference type="ChEBI" id="CHEBI:29035"/>
    </cofactor>
</comment>